<keyword evidence="1" id="KW-0175">Coiled coil</keyword>
<dbReference type="GO" id="GO:0003677">
    <property type="term" value="F:DNA binding"/>
    <property type="evidence" value="ECO:0007669"/>
    <property type="project" value="InterPro"/>
</dbReference>
<dbReference type="GO" id="GO:0006313">
    <property type="term" value="P:DNA transposition"/>
    <property type="evidence" value="ECO:0007669"/>
    <property type="project" value="InterPro"/>
</dbReference>
<dbReference type="PANTHER" id="PTHR33055">
    <property type="entry name" value="TRANSPOSASE FOR INSERTION SEQUENCE ELEMENT IS1111A"/>
    <property type="match status" value="1"/>
</dbReference>
<dbReference type="InterPro" id="IPR003346">
    <property type="entry name" value="Transposase_20"/>
</dbReference>
<evidence type="ECO:0000259" key="2">
    <source>
        <dbReference type="Pfam" id="PF01548"/>
    </source>
</evidence>
<dbReference type="GO" id="GO:0004803">
    <property type="term" value="F:transposase activity"/>
    <property type="evidence" value="ECO:0007669"/>
    <property type="project" value="InterPro"/>
</dbReference>
<dbReference type="NCBIfam" id="NF033542">
    <property type="entry name" value="transpos_IS110"/>
    <property type="match status" value="1"/>
</dbReference>
<organism evidence="4">
    <name type="scientific">Thiolapillus brandeum</name>
    <dbReference type="NCBI Taxonomy" id="1076588"/>
    <lineage>
        <taxon>Bacteria</taxon>
        <taxon>Pseudomonadati</taxon>
        <taxon>Pseudomonadota</taxon>
        <taxon>Gammaproteobacteria</taxon>
        <taxon>Chromatiales</taxon>
        <taxon>Sedimenticolaceae</taxon>
        <taxon>Thiolapillus</taxon>
    </lineage>
</organism>
<reference evidence="4" key="1">
    <citation type="journal article" date="2020" name="mSystems">
        <title>Genome- and Community-Level Interaction Insights into Carbon Utilization and Element Cycling Functions of Hydrothermarchaeota in Hydrothermal Sediment.</title>
        <authorList>
            <person name="Zhou Z."/>
            <person name="Liu Y."/>
            <person name="Xu W."/>
            <person name="Pan J."/>
            <person name="Luo Z.H."/>
            <person name="Li M."/>
        </authorList>
    </citation>
    <scope>NUCLEOTIDE SEQUENCE [LARGE SCALE GENOMIC DNA]</scope>
    <source>
        <strain evidence="4">HyVt-458</strain>
    </source>
</reference>
<dbReference type="InterPro" id="IPR002525">
    <property type="entry name" value="Transp_IS110-like_N"/>
</dbReference>
<accession>A0A831RUE5</accession>
<dbReference type="PANTHER" id="PTHR33055:SF3">
    <property type="entry name" value="PUTATIVE TRANSPOSASE FOR IS117-RELATED"/>
    <property type="match status" value="1"/>
</dbReference>
<feature type="domain" description="Transposase IS116/IS110/IS902 C-terminal" evidence="3">
    <location>
        <begin position="212"/>
        <end position="291"/>
    </location>
</feature>
<dbReference type="Pfam" id="PF02371">
    <property type="entry name" value="Transposase_20"/>
    <property type="match status" value="1"/>
</dbReference>
<dbReference type="Proteomes" id="UP000886339">
    <property type="component" value="Unassembled WGS sequence"/>
</dbReference>
<gene>
    <name evidence="4" type="ORF">ENJ12_04350</name>
</gene>
<dbReference type="Pfam" id="PF01548">
    <property type="entry name" value="DEDD_Tnp_IS110"/>
    <property type="match status" value="1"/>
</dbReference>
<dbReference type="AlphaFoldDB" id="A0A831RUE5"/>
<proteinExistence type="predicted"/>
<evidence type="ECO:0000259" key="3">
    <source>
        <dbReference type="Pfam" id="PF02371"/>
    </source>
</evidence>
<dbReference type="InterPro" id="IPR047650">
    <property type="entry name" value="Transpos_IS110"/>
</dbReference>
<evidence type="ECO:0000313" key="4">
    <source>
        <dbReference type="EMBL" id="HEC06054.1"/>
    </source>
</evidence>
<feature type="domain" description="Transposase IS110-like N-terminal" evidence="2">
    <location>
        <begin position="7"/>
        <end position="147"/>
    </location>
</feature>
<feature type="coiled-coil region" evidence="1">
    <location>
        <begin position="188"/>
        <end position="215"/>
    </location>
</feature>
<protein>
    <submittedName>
        <fullName evidence="4">IS110 family transposase</fullName>
    </submittedName>
</protein>
<name>A0A831RUE5_9GAMM</name>
<evidence type="ECO:0000256" key="1">
    <source>
        <dbReference type="SAM" id="Coils"/>
    </source>
</evidence>
<sequence>MREITTIGMDLAKNVFHVIGCDARGKVQLRKQLRRHQVLAWFARLKPCRVGMEACASSHYWGRELRKLGHEVKLIAAQHVKAFLRGNKNDYNDALAIAEAVVRPEMRFVAIKSAQEQDIQALCRLREQRVKECTALGNQIRGLLGEYGISIRKGKAGFKRRVVELLEDADSGLSDRFRRLLREAWHQYQELEAHLQAYDQELARVVRENEACQRLQTIPGFGPVVASVFFSRIGSGEGFRRGREVSAALGLVPRQHSSGGKEVLLGISKRGDRYLRGLLIHGARAVVARAGSKRDRLSRWVMTLVARRGHNKAVVALANKMARMGWAVLAHKTAC</sequence>
<dbReference type="EMBL" id="DRLF01000156">
    <property type="protein sequence ID" value="HEC06054.1"/>
    <property type="molecule type" value="Genomic_DNA"/>
</dbReference>
<comment type="caution">
    <text evidence="4">The sequence shown here is derived from an EMBL/GenBank/DDBJ whole genome shotgun (WGS) entry which is preliminary data.</text>
</comment>